<name>A0A9P4N2D7_9PLEO</name>
<dbReference type="GO" id="GO:0004622">
    <property type="term" value="F:phosphatidylcholine lysophospholipase activity"/>
    <property type="evidence" value="ECO:0007669"/>
    <property type="project" value="TreeGrafter"/>
</dbReference>
<dbReference type="OrthoDB" id="2119228at2759"/>
<feature type="signal peptide" evidence="1">
    <location>
        <begin position="1"/>
        <end position="19"/>
    </location>
</feature>
<dbReference type="CDD" id="cd01833">
    <property type="entry name" value="XynB_like"/>
    <property type="match status" value="1"/>
</dbReference>
<evidence type="ECO:0000256" key="1">
    <source>
        <dbReference type="SAM" id="SignalP"/>
    </source>
</evidence>
<gene>
    <name evidence="3" type="ORF">GQ43DRAFT_437742</name>
</gene>
<keyword evidence="4" id="KW-1185">Reference proteome</keyword>
<comment type="caution">
    <text evidence="3">The sequence shown here is derived from an EMBL/GenBank/DDBJ whole genome shotgun (WGS) entry which is preliminary data.</text>
</comment>
<sequence length="257" mass="28026">MVLNLGAILALGLLGLAQAAPTATPPTVKIMPFGASIVGAPGCWRANLWKKLQDAKVTNIDFVGSNKAPDCGANFKGYDGENEGHAGALATDYAKNKNLTGWLKDAKPDIVLMHVGTNDIIQGRKTEEILDAYSKLVDEMRGSTKNMKILISTLIPISPDKFPDRDVPSGIKDLNSHMFDWAKKKSTKESPILIVDNYKGFDVAKDTRDGEHTNASGDEKMATKFYDGLVDVIKGVSATMVLEYAWEMMTQVFSLMR</sequence>
<dbReference type="PANTHER" id="PTHR30383:SF2">
    <property type="entry name" value="CELLULOSE-BINDING PROTEIN"/>
    <property type="match status" value="1"/>
</dbReference>
<feature type="domain" description="SGNH hydrolase-type esterase" evidence="2">
    <location>
        <begin position="77"/>
        <end position="188"/>
    </location>
</feature>
<dbReference type="Proteomes" id="UP000799536">
    <property type="component" value="Unassembled WGS sequence"/>
</dbReference>
<organism evidence="3 4">
    <name type="scientific">Delitschia confertaspora ATCC 74209</name>
    <dbReference type="NCBI Taxonomy" id="1513339"/>
    <lineage>
        <taxon>Eukaryota</taxon>
        <taxon>Fungi</taxon>
        <taxon>Dikarya</taxon>
        <taxon>Ascomycota</taxon>
        <taxon>Pezizomycotina</taxon>
        <taxon>Dothideomycetes</taxon>
        <taxon>Pleosporomycetidae</taxon>
        <taxon>Pleosporales</taxon>
        <taxon>Delitschiaceae</taxon>
        <taxon>Delitschia</taxon>
    </lineage>
</organism>
<reference evidence="3" key="1">
    <citation type="journal article" date="2020" name="Stud. Mycol.">
        <title>101 Dothideomycetes genomes: a test case for predicting lifestyles and emergence of pathogens.</title>
        <authorList>
            <person name="Haridas S."/>
            <person name="Albert R."/>
            <person name="Binder M."/>
            <person name="Bloem J."/>
            <person name="Labutti K."/>
            <person name="Salamov A."/>
            <person name="Andreopoulos B."/>
            <person name="Baker S."/>
            <person name="Barry K."/>
            <person name="Bills G."/>
            <person name="Bluhm B."/>
            <person name="Cannon C."/>
            <person name="Castanera R."/>
            <person name="Culley D."/>
            <person name="Daum C."/>
            <person name="Ezra D."/>
            <person name="Gonzalez J."/>
            <person name="Henrissat B."/>
            <person name="Kuo A."/>
            <person name="Liang C."/>
            <person name="Lipzen A."/>
            <person name="Lutzoni F."/>
            <person name="Magnuson J."/>
            <person name="Mondo S."/>
            <person name="Nolan M."/>
            <person name="Ohm R."/>
            <person name="Pangilinan J."/>
            <person name="Park H.-J."/>
            <person name="Ramirez L."/>
            <person name="Alfaro M."/>
            <person name="Sun H."/>
            <person name="Tritt A."/>
            <person name="Yoshinaga Y."/>
            <person name="Zwiers L.-H."/>
            <person name="Turgeon B."/>
            <person name="Goodwin S."/>
            <person name="Spatafora J."/>
            <person name="Crous P."/>
            <person name="Grigoriev I."/>
        </authorList>
    </citation>
    <scope>NUCLEOTIDE SEQUENCE</scope>
    <source>
        <strain evidence="3">ATCC 74209</strain>
    </source>
</reference>
<dbReference type="InterPro" id="IPR036514">
    <property type="entry name" value="SGNH_hydro_sf"/>
</dbReference>
<dbReference type="Gene3D" id="3.40.50.1110">
    <property type="entry name" value="SGNH hydrolase"/>
    <property type="match status" value="1"/>
</dbReference>
<dbReference type="AlphaFoldDB" id="A0A9P4N2D7"/>
<dbReference type="InterPro" id="IPR013830">
    <property type="entry name" value="SGNH_hydro"/>
</dbReference>
<evidence type="ECO:0000313" key="3">
    <source>
        <dbReference type="EMBL" id="KAF2204680.1"/>
    </source>
</evidence>
<keyword evidence="3" id="KW-0378">Hydrolase</keyword>
<dbReference type="Pfam" id="PF13472">
    <property type="entry name" value="Lipase_GDSL_2"/>
    <property type="match status" value="1"/>
</dbReference>
<accession>A0A9P4N2D7</accession>
<feature type="chain" id="PRO_5040409730" evidence="1">
    <location>
        <begin position="20"/>
        <end position="257"/>
    </location>
</feature>
<dbReference type="InterPro" id="IPR051532">
    <property type="entry name" value="Ester_Hydrolysis_Enzymes"/>
</dbReference>
<keyword evidence="1" id="KW-0732">Signal</keyword>
<dbReference type="SUPFAM" id="SSF52266">
    <property type="entry name" value="SGNH hydrolase"/>
    <property type="match status" value="1"/>
</dbReference>
<evidence type="ECO:0000259" key="2">
    <source>
        <dbReference type="Pfam" id="PF13472"/>
    </source>
</evidence>
<dbReference type="PANTHER" id="PTHR30383">
    <property type="entry name" value="THIOESTERASE 1/PROTEASE 1/LYSOPHOSPHOLIPASE L1"/>
    <property type="match status" value="1"/>
</dbReference>
<dbReference type="EMBL" id="ML993871">
    <property type="protein sequence ID" value="KAF2204680.1"/>
    <property type="molecule type" value="Genomic_DNA"/>
</dbReference>
<protein>
    <submittedName>
        <fullName evidence="3">SGNH hydrolase</fullName>
    </submittedName>
</protein>
<proteinExistence type="predicted"/>
<evidence type="ECO:0000313" key="4">
    <source>
        <dbReference type="Proteomes" id="UP000799536"/>
    </source>
</evidence>